<feature type="transmembrane region" description="Helical" evidence="2">
    <location>
        <begin position="41"/>
        <end position="62"/>
    </location>
</feature>
<dbReference type="EMBL" id="DXGC01000005">
    <property type="protein sequence ID" value="HIW90124.1"/>
    <property type="molecule type" value="Genomic_DNA"/>
</dbReference>
<proteinExistence type="inferred from homology"/>
<sequence length="692" mass="75128">METILIILGVLGGLVVGAVALAGVTWLLANVMRRVLGVPVGWPRSILVALLVALATGGLVALAVEQFFTTDAGRDISPGPAIILGLIALMWMLGFGAALLTVMELVIPTGAGVSPGAFAGRSGRTGVSGASALSRQRARNRRYRQVMSIFVRKGLTARKPSMTDAARAFREALEESGTTFVKLGQNLSTRDSVLPPEFIDELTSLQTGASPEPWERIGAAMADSLGDDPDNVFATIDHDPMAAASVAQVHRATLHDGTRVVVKVQRPGTREVVLNDTDIVMRICSWLERSTDWGREMGIRRLAASFTSTLAEELDYRREAANMRELAEPLRATKVLMPRVHDEYCSERLLVMDELDGTPLGDVDLSGYSSEQRRELGDALMVSVMRQILEFGVFQADPHPGNVFVIDGAVWTDSWERAFGPVHISSETVEQREVGLGMLDFGAVGHLDSTDRRQLTMVFAAIERGDSRILTDALLGLLDRPENLEVRDLQRDVSTLLARYRGGVGKGEGAALFGSLTSLVNTHRLTVPENIASALRSLAEMEGTLRLILPDYPLVETAREQGAALTREQVRPSSVKDAATDLMLDSLPMLQELPRRVGGIVHDLQDGRLSLSMRMFRNPDDRAYLTGLLQQFTVALVAGFCVLGGVMLIAFGDGGPVLVDKLTWHAAMGYVVLFCGFLMALRTVAMVLFSRK</sequence>
<keyword evidence="2" id="KW-0812">Transmembrane</keyword>
<dbReference type="InterPro" id="IPR004147">
    <property type="entry name" value="ABC1_dom"/>
</dbReference>
<accession>A0A9D1RLI4</accession>
<comment type="similarity">
    <text evidence="1">Belongs to the protein kinase superfamily. ADCK protein kinase family.</text>
</comment>
<dbReference type="CDD" id="cd05121">
    <property type="entry name" value="ABC1_ADCK3-like"/>
    <property type="match status" value="1"/>
</dbReference>
<dbReference type="Proteomes" id="UP000824190">
    <property type="component" value="Unassembled WGS sequence"/>
</dbReference>
<dbReference type="InterPro" id="IPR050154">
    <property type="entry name" value="UbiB_kinase"/>
</dbReference>
<reference evidence="4" key="2">
    <citation type="submission" date="2021-04" db="EMBL/GenBank/DDBJ databases">
        <authorList>
            <person name="Gilroy R."/>
        </authorList>
    </citation>
    <scope>NUCLEOTIDE SEQUENCE</scope>
    <source>
        <strain evidence="4">CHK32-1732</strain>
    </source>
</reference>
<dbReference type="InterPro" id="IPR011009">
    <property type="entry name" value="Kinase-like_dom_sf"/>
</dbReference>
<keyword evidence="4" id="KW-0418">Kinase</keyword>
<feature type="transmembrane region" description="Helical" evidence="2">
    <location>
        <begin position="664"/>
        <end position="689"/>
    </location>
</feature>
<reference evidence="4" key="1">
    <citation type="journal article" date="2021" name="PeerJ">
        <title>Extensive microbial diversity within the chicken gut microbiome revealed by metagenomics and culture.</title>
        <authorList>
            <person name="Gilroy R."/>
            <person name="Ravi A."/>
            <person name="Getino M."/>
            <person name="Pursley I."/>
            <person name="Horton D.L."/>
            <person name="Alikhan N.F."/>
            <person name="Baker D."/>
            <person name="Gharbi K."/>
            <person name="Hall N."/>
            <person name="Watson M."/>
            <person name="Adriaenssens E.M."/>
            <person name="Foster-Nyarko E."/>
            <person name="Jarju S."/>
            <person name="Secka A."/>
            <person name="Antonio M."/>
            <person name="Oren A."/>
            <person name="Chaudhuri R.R."/>
            <person name="La Ragione R."/>
            <person name="Hildebrand F."/>
            <person name="Pallen M.J."/>
        </authorList>
    </citation>
    <scope>NUCLEOTIDE SEQUENCE</scope>
    <source>
        <strain evidence="4">CHK32-1732</strain>
    </source>
</reference>
<evidence type="ECO:0000256" key="1">
    <source>
        <dbReference type="ARBA" id="ARBA00009670"/>
    </source>
</evidence>
<keyword evidence="4" id="KW-0808">Transferase</keyword>
<feature type="domain" description="ABC1 atypical kinase-like" evidence="3">
    <location>
        <begin position="205"/>
        <end position="468"/>
    </location>
</feature>
<organism evidence="4 5">
    <name type="scientific">Candidatus Corynebacterium avicola</name>
    <dbReference type="NCBI Taxonomy" id="2838527"/>
    <lineage>
        <taxon>Bacteria</taxon>
        <taxon>Bacillati</taxon>
        <taxon>Actinomycetota</taxon>
        <taxon>Actinomycetes</taxon>
        <taxon>Mycobacteriales</taxon>
        <taxon>Corynebacteriaceae</taxon>
        <taxon>Corynebacterium</taxon>
    </lineage>
</organism>
<comment type="caution">
    <text evidence="4">The sequence shown here is derived from an EMBL/GenBank/DDBJ whole genome shotgun (WGS) entry which is preliminary data.</text>
</comment>
<dbReference type="PANTHER" id="PTHR10566:SF113">
    <property type="entry name" value="PROTEIN ACTIVITY OF BC1 COMPLEX KINASE 7, CHLOROPLASTIC"/>
    <property type="match status" value="1"/>
</dbReference>
<dbReference type="AlphaFoldDB" id="A0A9D1RLI4"/>
<keyword evidence="2" id="KW-1133">Transmembrane helix</keyword>
<keyword evidence="2" id="KW-0472">Membrane</keyword>
<feature type="transmembrane region" description="Helical" evidence="2">
    <location>
        <begin position="82"/>
        <end position="102"/>
    </location>
</feature>
<evidence type="ECO:0000256" key="2">
    <source>
        <dbReference type="SAM" id="Phobius"/>
    </source>
</evidence>
<evidence type="ECO:0000313" key="5">
    <source>
        <dbReference type="Proteomes" id="UP000824190"/>
    </source>
</evidence>
<dbReference type="GO" id="GO:0016301">
    <property type="term" value="F:kinase activity"/>
    <property type="evidence" value="ECO:0007669"/>
    <property type="project" value="UniProtKB-KW"/>
</dbReference>
<feature type="transmembrane region" description="Helical" evidence="2">
    <location>
        <begin position="623"/>
        <end position="652"/>
    </location>
</feature>
<evidence type="ECO:0000259" key="3">
    <source>
        <dbReference type="Pfam" id="PF03109"/>
    </source>
</evidence>
<feature type="transmembrane region" description="Helical" evidence="2">
    <location>
        <begin position="6"/>
        <end position="29"/>
    </location>
</feature>
<evidence type="ECO:0000313" key="4">
    <source>
        <dbReference type="EMBL" id="HIW90124.1"/>
    </source>
</evidence>
<name>A0A9D1RLI4_9CORY</name>
<protein>
    <submittedName>
        <fullName evidence="4">AarF/ABC1/UbiB kinase family protein</fullName>
    </submittedName>
</protein>
<dbReference type="Pfam" id="PF03109">
    <property type="entry name" value="ABC1"/>
    <property type="match status" value="1"/>
</dbReference>
<gene>
    <name evidence="4" type="ORF">H9870_00415</name>
</gene>
<dbReference type="PANTHER" id="PTHR10566">
    <property type="entry name" value="CHAPERONE-ACTIVITY OF BC1 COMPLEX CABC1 -RELATED"/>
    <property type="match status" value="1"/>
</dbReference>
<dbReference type="SUPFAM" id="SSF56112">
    <property type="entry name" value="Protein kinase-like (PK-like)"/>
    <property type="match status" value="1"/>
</dbReference>